<gene>
    <name evidence="1" type="ORF">SAMN04488092_105247</name>
</gene>
<sequence length="264" mass="31128">MTIELEDDVLKGFEKFRLSHKDRALFFMENERDFEAQLYAIRGALERNKEAEAKAAENIQHMREEIDLLDPEDDRNAEHLIDHLTDMFHESVYFDAAHSMAAVGMLAPFMESLFVALFEALREKNEPDLDADPRRKGFQDPYWNPQLIIKKGEMGTDLVRGIKELAKFVGLEEFLPNRYEEILTALFAYRNNMFHNGFEWPLEKVEKFRSRMQNKHWPEAWFEHSAKNDVPWIYYMSEEFIQCCLTLVDQLLDGVGKYLEACET</sequence>
<dbReference type="AlphaFoldDB" id="A0A1H9F0X3"/>
<proteinExistence type="predicted"/>
<dbReference type="Proteomes" id="UP000198634">
    <property type="component" value="Unassembled WGS sequence"/>
</dbReference>
<dbReference type="EMBL" id="FOEP01000005">
    <property type="protein sequence ID" value="SEQ31616.1"/>
    <property type="molecule type" value="Genomic_DNA"/>
</dbReference>
<evidence type="ECO:0000313" key="1">
    <source>
        <dbReference type="EMBL" id="SEQ31616.1"/>
    </source>
</evidence>
<organism evidence="1 2">
    <name type="scientific">Thalassovita taeanensis</name>
    <dbReference type="NCBI Taxonomy" id="657014"/>
    <lineage>
        <taxon>Bacteria</taxon>
        <taxon>Pseudomonadati</taxon>
        <taxon>Pseudomonadota</taxon>
        <taxon>Alphaproteobacteria</taxon>
        <taxon>Rhodobacterales</taxon>
        <taxon>Roseobacteraceae</taxon>
        <taxon>Thalassovita</taxon>
    </lineage>
</organism>
<name>A0A1H9F0X3_9RHOB</name>
<dbReference type="RefSeq" id="WP_090269687.1">
    <property type="nucleotide sequence ID" value="NZ_FOEP01000005.1"/>
</dbReference>
<accession>A0A1H9F0X3</accession>
<protein>
    <submittedName>
        <fullName evidence="1">Uncharacterized protein</fullName>
    </submittedName>
</protein>
<dbReference type="OrthoDB" id="1550901at2"/>
<reference evidence="1 2" key="1">
    <citation type="submission" date="2016-10" db="EMBL/GenBank/DDBJ databases">
        <authorList>
            <person name="de Groot N.N."/>
        </authorList>
    </citation>
    <scope>NUCLEOTIDE SEQUENCE [LARGE SCALE GENOMIC DNA]</scope>
    <source>
        <strain evidence="1 2">DSM 22007</strain>
    </source>
</reference>
<keyword evidence="2" id="KW-1185">Reference proteome</keyword>
<evidence type="ECO:0000313" key="2">
    <source>
        <dbReference type="Proteomes" id="UP000198634"/>
    </source>
</evidence>
<dbReference type="STRING" id="657014.SAMN04488092_105247"/>